<evidence type="ECO:0000256" key="1">
    <source>
        <dbReference type="SAM" id="SignalP"/>
    </source>
</evidence>
<dbReference type="EMBL" id="QEAM01000359">
    <property type="protein sequence ID" value="TPX40817.1"/>
    <property type="molecule type" value="Genomic_DNA"/>
</dbReference>
<dbReference type="VEuPathDB" id="FungiDB:SeMB42_g02594"/>
<keyword evidence="4" id="KW-1185">Reference proteome</keyword>
<feature type="signal peptide" evidence="1">
    <location>
        <begin position="1"/>
        <end position="43"/>
    </location>
</feature>
<keyword evidence="1" id="KW-0732">Signal</keyword>
<organism evidence="2 5">
    <name type="scientific">Synchytrium endobioticum</name>
    <dbReference type="NCBI Taxonomy" id="286115"/>
    <lineage>
        <taxon>Eukaryota</taxon>
        <taxon>Fungi</taxon>
        <taxon>Fungi incertae sedis</taxon>
        <taxon>Chytridiomycota</taxon>
        <taxon>Chytridiomycota incertae sedis</taxon>
        <taxon>Chytridiomycetes</taxon>
        <taxon>Synchytriales</taxon>
        <taxon>Synchytriaceae</taxon>
        <taxon>Synchytrium</taxon>
    </lineage>
</organism>
<evidence type="ECO:0000313" key="2">
    <source>
        <dbReference type="EMBL" id="TPX40817.1"/>
    </source>
</evidence>
<evidence type="ECO:0000313" key="4">
    <source>
        <dbReference type="Proteomes" id="UP000317494"/>
    </source>
</evidence>
<dbReference type="EMBL" id="QEAN01000082">
    <property type="protein sequence ID" value="TPX49484.1"/>
    <property type="molecule type" value="Genomic_DNA"/>
</dbReference>
<dbReference type="AlphaFoldDB" id="A0A507CNU9"/>
<evidence type="ECO:0000313" key="3">
    <source>
        <dbReference type="EMBL" id="TPX49484.1"/>
    </source>
</evidence>
<reference evidence="4 5" key="1">
    <citation type="journal article" date="2019" name="Sci. Rep.">
        <title>Comparative genomics of chytrid fungi reveal insights into the obligate biotrophic and pathogenic lifestyle of Synchytrium endobioticum.</title>
        <authorList>
            <person name="van de Vossenberg B.T.L.H."/>
            <person name="Warris S."/>
            <person name="Nguyen H.D.T."/>
            <person name="van Gent-Pelzer M.P.E."/>
            <person name="Joly D.L."/>
            <person name="van de Geest H.C."/>
            <person name="Bonants P.J.M."/>
            <person name="Smith D.S."/>
            <person name="Levesque C.A."/>
            <person name="van der Lee T.A.J."/>
        </authorList>
    </citation>
    <scope>NUCLEOTIDE SEQUENCE [LARGE SCALE GENOMIC DNA]</scope>
    <source>
        <strain evidence="2 5">LEV6574</strain>
        <strain evidence="3 4">MB42</strain>
    </source>
</reference>
<comment type="caution">
    <text evidence="2">The sequence shown here is derived from an EMBL/GenBank/DDBJ whole genome shotgun (WGS) entry which is preliminary data.</text>
</comment>
<proteinExistence type="predicted"/>
<gene>
    <name evidence="2" type="ORF">SeLEV6574_g06392</name>
    <name evidence="3" type="ORF">SeMB42_g02594</name>
</gene>
<protein>
    <submittedName>
        <fullName evidence="2">Uncharacterized protein</fullName>
    </submittedName>
</protein>
<evidence type="ECO:0000313" key="5">
    <source>
        <dbReference type="Proteomes" id="UP000320475"/>
    </source>
</evidence>
<accession>A0A507CNU9</accession>
<sequence>MHSGQRFRILRYGLVDRDVTSVKMSKLFIFLLLLLASCHQAMSGGRHKQVKADCENLQEPARTSIAEMNEEPTFLEAAETLKAWEDASTDRERKIRKQGRLYDRLSMWYLSSDVAIERHITSMKPVCWERALTDNSPEACALKRQFDCSILAHIKLLRCALIFQRMKSLSDRAKVLVEAINAYGNLLGFPPFAHSEDSIDGMTYQGLEESVIEYWISEIMAFRTSLKSANDALMSRAPFGKIARRLTEAGIDSNRNALNLPNEQALTRYCENVGGTNLFTLIYFHEALADWYSLKAKYFEQRQIRRGKFSESSKAAEFEQLSMSNKERVREYTDKLLEQGYNNWNRLGWHQYVIFRLDLENQEQAAAEWRIMSESQPSVYESDVVHQLPKAPSHGIIDCGESSASVAGRYYPNGISDNVRLVRGAAASLNPRQNDASGRTLA</sequence>
<dbReference type="Proteomes" id="UP000317494">
    <property type="component" value="Unassembled WGS sequence"/>
</dbReference>
<dbReference type="Proteomes" id="UP000320475">
    <property type="component" value="Unassembled WGS sequence"/>
</dbReference>
<feature type="chain" id="PRO_5036363035" evidence="1">
    <location>
        <begin position="44"/>
        <end position="442"/>
    </location>
</feature>
<name>A0A507CNU9_9FUNG</name>